<evidence type="ECO:0000313" key="4">
    <source>
        <dbReference type="Proteomes" id="UP000095768"/>
    </source>
</evidence>
<dbReference type="Gene3D" id="1.10.720.30">
    <property type="entry name" value="SAP domain"/>
    <property type="match status" value="1"/>
</dbReference>
<dbReference type="Proteomes" id="UP000095412">
    <property type="component" value="Unassembled WGS sequence"/>
</dbReference>
<evidence type="ECO:0000313" key="1">
    <source>
        <dbReference type="EMBL" id="SCS65756.1"/>
    </source>
</evidence>
<reference evidence="1 4" key="2">
    <citation type="submission" date="2016-09" db="EMBL/GenBank/DDBJ databases">
        <authorList>
            <consortium name="Pathogen Informatics"/>
        </authorList>
    </citation>
    <scope>NUCLEOTIDE SEQUENCE [LARGE SCALE GENOMIC DNA]</scope>
    <source>
        <strain evidence="1 4">82B</strain>
    </source>
</reference>
<protein>
    <recommendedName>
        <fullName evidence="5">Rho termination factor N-terminal domain-containing protein</fullName>
    </recommendedName>
</protein>
<evidence type="ECO:0000313" key="2">
    <source>
        <dbReference type="EMBL" id="SCS87136.1"/>
    </source>
</evidence>
<dbReference type="OrthoDB" id="2416978at2"/>
<dbReference type="InterPro" id="IPR036361">
    <property type="entry name" value="SAP_dom_sf"/>
</dbReference>
<evidence type="ECO:0000313" key="3">
    <source>
        <dbReference type="Proteomes" id="UP000095412"/>
    </source>
</evidence>
<accession>A0A1D4LLB7</accession>
<gene>
    <name evidence="1" type="ORF">SAMEA2297795_00913</name>
    <name evidence="2" type="ORF">SAMEA2297796_01290</name>
</gene>
<reference evidence="2 3" key="1">
    <citation type="submission" date="2016-09" db="EMBL/GenBank/DDBJ databases">
        <authorList>
            <consortium name="Pathogen Informatics"/>
            <person name="Sun Q."/>
            <person name="Inoue M."/>
        </authorList>
    </citation>
    <scope>NUCLEOTIDE SEQUENCE [LARGE SCALE GENOMIC DNA]</scope>
    <source>
        <strain evidence="2 3">82C</strain>
    </source>
</reference>
<dbReference type="AlphaFoldDB" id="A0A1D4LLB7"/>
<organism evidence="1 4">
    <name type="scientific">Staphylococcus caeli</name>
    <dbReference type="NCBI Taxonomy" id="2201815"/>
    <lineage>
        <taxon>Bacteria</taxon>
        <taxon>Bacillati</taxon>
        <taxon>Bacillota</taxon>
        <taxon>Bacilli</taxon>
        <taxon>Bacillales</taxon>
        <taxon>Staphylococcaceae</taxon>
        <taxon>Staphylococcus</taxon>
    </lineage>
</organism>
<name>A0A1D4LLB7_9STAP</name>
<dbReference type="RefSeq" id="WP_069995461.1">
    <property type="nucleotide sequence ID" value="NZ_FMPG01000002.1"/>
</dbReference>
<evidence type="ECO:0008006" key="5">
    <source>
        <dbReference type="Google" id="ProtNLM"/>
    </source>
</evidence>
<sequence length="246" mass="28998">MENNLTDLIEIFNQSLTETLINDEYLAEKIIEHIQKDITDEEKLQFENVLNNQWDTELFTLSDIKSFKTLKDNNLIHKISDYYYFISPTLFNAYNKLELNSKYEDLPLLGFYEKIEIERAMKIENKRDLFNDTTLIEAMEIYEVEDLKVICRNYGIRGFSNKNKQELISLINKHFFADDRIINEILVDSISAQMLKELVIAERNSIVDVGGFRRGSLPFIMIDYAYHTPSIIYIPADVKHFIKDKI</sequence>
<dbReference type="EMBL" id="FMPG01000002">
    <property type="protein sequence ID" value="SCS65756.1"/>
    <property type="molecule type" value="Genomic_DNA"/>
</dbReference>
<dbReference type="EMBL" id="FMPI01000007">
    <property type="protein sequence ID" value="SCS87136.1"/>
    <property type="molecule type" value="Genomic_DNA"/>
</dbReference>
<keyword evidence="3" id="KW-1185">Reference proteome</keyword>
<proteinExistence type="predicted"/>
<dbReference type="Proteomes" id="UP000095768">
    <property type="component" value="Unassembled WGS sequence"/>
</dbReference>